<dbReference type="GO" id="GO:0008352">
    <property type="term" value="C:katanin complex"/>
    <property type="evidence" value="ECO:0007669"/>
    <property type="project" value="TreeGrafter"/>
</dbReference>
<dbReference type="SUPFAM" id="SSF52540">
    <property type="entry name" value="P-loop containing nucleoside triphosphate hydrolases"/>
    <property type="match status" value="1"/>
</dbReference>
<dbReference type="SMART" id="SM00320">
    <property type="entry name" value="WD40"/>
    <property type="match status" value="5"/>
</dbReference>
<dbReference type="InterPro" id="IPR001680">
    <property type="entry name" value="WD40_rpt"/>
</dbReference>
<dbReference type="EMBL" id="GEVM01007473">
    <property type="protein sequence ID" value="JAU98465.1"/>
    <property type="molecule type" value="Transcribed_RNA"/>
</dbReference>
<dbReference type="PRINTS" id="PR00320">
    <property type="entry name" value="GPROTEINBRPT"/>
</dbReference>
<reference evidence="5" key="1">
    <citation type="submission" date="2016-07" db="EMBL/GenBank/DDBJ databases">
        <title>De novo transcriptome assembly of four accessions of the metal hyperaccumulator plant Noccaea caerulescens.</title>
        <authorList>
            <person name="Blande D."/>
            <person name="Halimaa P."/>
            <person name="Tervahauta A.I."/>
            <person name="Aarts M.G."/>
            <person name="Karenlampi S.O."/>
        </authorList>
    </citation>
    <scope>NUCLEOTIDE SEQUENCE</scope>
</reference>
<dbReference type="CDD" id="cd00200">
    <property type="entry name" value="WD40"/>
    <property type="match status" value="1"/>
</dbReference>
<evidence type="ECO:0000256" key="3">
    <source>
        <dbReference type="PROSITE-ProRule" id="PRU00221"/>
    </source>
</evidence>
<dbReference type="AlphaFoldDB" id="A0A1J3K1P5"/>
<dbReference type="GO" id="GO:0003676">
    <property type="term" value="F:nucleic acid binding"/>
    <property type="evidence" value="ECO:0007669"/>
    <property type="project" value="InterPro"/>
</dbReference>
<feature type="domain" description="Helicase ATP-binding" evidence="4">
    <location>
        <begin position="294"/>
        <end position="388"/>
    </location>
</feature>
<evidence type="ECO:0000256" key="2">
    <source>
        <dbReference type="ARBA" id="ARBA00022737"/>
    </source>
</evidence>
<dbReference type="InterPro" id="IPR020472">
    <property type="entry name" value="WD40_PAC1"/>
</dbReference>
<gene>
    <name evidence="5" type="ORF">MP_TR25298_c1_g1_i1_g.73932</name>
</gene>
<dbReference type="InterPro" id="IPR036322">
    <property type="entry name" value="WD40_repeat_dom_sf"/>
</dbReference>
<organism evidence="5">
    <name type="scientific">Noccaea caerulescens</name>
    <name type="common">Alpine penny-cress</name>
    <name type="synonym">Thlaspi caerulescens</name>
    <dbReference type="NCBI Taxonomy" id="107243"/>
    <lineage>
        <taxon>Eukaryota</taxon>
        <taxon>Viridiplantae</taxon>
        <taxon>Streptophyta</taxon>
        <taxon>Embryophyta</taxon>
        <taxon>Tracheophyta</taxon>
        <taxon>Spermatophyta</taxon>
        <taxon>Magnoliopsida</taxon>
        <taxon>eudicotyledons</taxon>
        <taxon>Gunneridae</taxon>
        <taxon>Pentapetalae</taxon>
        <taxon>rosids</taxon>
        <taxon>malvids</taxon>
        <taxon>Brassicales</taxon>
        <taxon>Brassicaceae</taxon>
        <taxon>Coluteocarpeae</taxon>
        <taxon>Noccaea</taxon>
    </lineage>
</organism>
<dbReference type="SUPFAM" id="SSF50978">
    <property type="entry name" value="WD40 repeat-like"/>
    <property type="match status" value="1"/>
</dbReference>
<dbReference type="Pfam" id="PF00400">
    <property type="entry name" value="WD40"/>
    <property type="match status" value="5"/>
</dbReference>
<dbReference type="Gene3D" id="2.130.10.10">
    <property type="entry name" value="YVTN repeat-like/Quinoprotein amine dehydrogenase"/>
    <property type="match status" value="2"/>
</dbReference>
<feature type="repeat" description="WD" evidence="3">
    <location>
        <begin position="12"/>
        <end position="54"/>
    </location>
</feature>
<dbReference type="GO" id="GO:0007019">
    <property type="term" value="P:microtubule depolymerization"/>
    <property type="evidence" value="ECO:0007669"/>
    <property type="project" value="TreeGrafter"/>
</dbReference>
<dbReference type="PROSITE" id="PS50082">
    <property type="entry name" value="WD_REPEATS_2"/>
    <property type="match status" value="5"/>
</dbReference>
<dbReference type="PROSITE" id="PS00678">
    <property type="entry name" value="WD_REPEATS_1"/>
    <property type="match status" value="2"/>
</dbReference>
<dbReference type="InterPro" id="IPR011545">
    <property type="entry name" value="DEAD/DEAH_box_helicase_dom"/>
</dbReference>
<dbReference type="InterPro" id="IPR019775">
    <property type="entry name" value="WD40_repeat_CS"/>
</dbReference>
<dbReference type="GO" id="GO:0005524">
    <property type="term" value="F:ATP binding"/>
    <property type="evidence" value="ECO:0007669"/>
    <property type="project" value="InterPro"/>
</dbReference>
<dbReference type="Gene3D" id="3.40.50.300">
    <property type="entry name" value="P-loop containing nucleotide triphosphate hydrolases"/>
    <property type="match status" value="1"/>
</dbReference>
<feature type="repeat" description="WD" evidence="3">
    <location>
        <begin position="139"/>
        <end position="180"/>
    </location>
</feature>
<dbReference type="InterPro" id="IPR015943">
    <property type="entry name" value="WD40/YVTN_repeat-like_dom_sf"/>
</dbReference>
<sequence length="388" mass="42760">MTTKRAYKLQEFVAHSAAVNCLKIGRKSSRKLVTGGEDHTVNLWAIGKPNAIQSLYGHTSGIDSVTLDASEVLVAAGAASGTIKLWDLEEAKIVRTLTGHRSNCISVNFHPFGEFFASGSRDTNLKIWDIRKKGCIHTYKGHTRGVNVLRFTPDGRWVVSGGEDNVVKVWDLTAGKLLHELKSHEGQIQSLDFHPHEFLLATGSADKTVKFWDLETFELIGSGGTEDTKSLLPLEMVEHLRNGFGSKGQIVHVEDIKARKAAFVEIPDELSEITKAALKRIGINRLYSHQAESISAALSGKNVAVATMTSSGKSLCYNVPVFEELTKDTDACALYLFPTKALAQDQYRALSDLIKGYEASIHMGVYDGDTPYKDRTRLRNHGRLVISY</sequence>
<dbReference type="PANTHER" id="PTHR19845:SF21">
    <property type="entry name" value="KATANIN P80 WD40 REPEAT-CONTAINING SUBUNIT B1 HOMOLOG KTN80.3"/>
    <property type="match status" value="1"/>
</dbReference>
<evidence type="ECO:0000256" key="1">
    <source>
        <dbReference type="ARBA" id="ARBA00022574"/>
    </source>
</evidence>
<feature type="repeat" description="WD" evidence="3">
    <location>
        <begin position="97"/>
        <end position="138"/>
    </location>
</feature>
<protein>
    <submittedName>
        <fullName evidence="5">Katanin p80 WD40 repeat-containing subunit B1-like protein</fullName>
    </submittedName>
</protein>
<dbReference type="InterPro" id="IPR027417">
    <property type="entry name" value="P-loop_NTPase"/>
</dbReference>
<dbReference type="PROSITE" id="PS51192">
    <property type="entry name" value="HELICASE_ATP_BIND_1"/>
    <property type="match status" value="1"/>
</dbReference>
<name>A0A1J3K1P5_NOCCA</name>
<dbReference type="FunFam" id="2.130.10.10:FF:000183">
    <property type="entry name" value="Katanin p80 WD40 repeat-containing subunit B1"/>
    <property type="match status" value="1"/>
</dbReference>
<dbReference type="Pfam" id="PF00270">
    <property type="entry name" value="DEAD"/>
    <property type="match status" value="1"/>
</dbReference>
<accession>A0A1J3K1P5</accession>
<dbReference type="InterPro" id="IPR014001">
    <property type="entry name" value="Helicase_ATP-bd"/>
</dbReference>
<feature type="repeat" description="WD" evidence="3">
    <location>
        <begin position="181"/>
        <end position="222"/>
    </location>
</feature>
<evidence type="ECO:0000259" key="4">
    <source>
        <dbReference type="PROSITE" id="PS51192"/>
    </source>
</evidence>
<keyword evidence="1 3" id="KW-0853">WD repeat</keyword>
<keyword evidence="2" id="KW-0677">Repeat</keyword>
<feature type="repeat" description="WD" evidence="3">
    <location>
        <begin position="55"/>
        <end position="96"/>
    </location>
</feature>
<dbReference type="PANTHER" id="PTHR19845">
    <property type="entry name" value="KATANIN P80 SUBUNIT"/>
    <property type="match status" value="1"/>
</dbReference>
<evidence type="ECO:0000313" key="5">
    <source>
        <dbReference type="EMBL" id="JAU98465.1"/>
    </source>
</evidence>
<proteinExistence type="predicted"/>
<dbReference type="PROSITE" id="PS50294">
    <property type="entry name" value="WD_REPEATS_REGION"/>
    <property type="match status" value="5"/>
</dbReference>